<reference evidence="2 3" key="1">
    <citation type="submission" date="2020-04" db="EMBL/GenBank/DDBJ databases">
        <title>Enterovirga sp. isolate from soil.</title>
        <authorList>
            <person name="Chea S."/>
            <person name="Kim D.-U."/>
        </authorList>
    </citation>
    <scope>NUCLEOTIDE SEQUENCE [LARGE SCALE GENOMIC DNA]</scope>
    <source>
        <strain evidence="2 3">DB1703</strain>
    </source>
</reference>
<sequence length="232" mass="25366">MSWRDFWNADTPIYVNERHKVLHYGLVARDIVALIPSRDAAVLDYGCGEALSAGRVAAACGQLYLCDGAPFVRERLQARFRGDPKVIVLAPEETDAIADGSLDLIVVNSLLQYLSVEEFGELLGLWRRKLKGAGRLVLADVIPPDIRAVDDAAALLSFAWKGGFLVAALRGLARTAVSDYRKLRAELGLTQYSESEMLEILRGRGFAGERKAANLGHNPKRMTFVARPAGAD</sequence>
<keyword evidence="2" id="KW-0808">Transferase</keyword>
<dbReference type="Gene3D" id="3.40.50.150">
    <property type="entry name" value="Vaccinia Virus protein VP39"/>
    <property type="match status" value="1"/>
</dbReference>
<protein>
    <submittedName>
        <fullName evidence="2">Methyltransferase domain-containing protein</fullName>
    </submittedName>
</protein>
<keyword evidence="3" id="KW-1185">Reference proteome</keyword>
<accession>A0A849HZJ8</accession>
<dbReference type="Proteomes" id="UP000564885">
    <property type="component" value="Unassembled WGS sequence"/>
</dbReference>
<name>A0A849HZJ8_9HYPH</name>
<evidence type="ECO:0000259" key="1">
    <source>
        <dbReference type="Pfam" id="PF08241"/>
    </source>
</evidence>
<dbReference type="GO" id="GO:0008757">
    <property type="term" value="F:S-adenosylmethionine-dependent methyltransferase activity"/>
    <property type="evidence" value="ECO:0007669"/>
    <property type="project" value="InterPro"/>
</dbReference>
<dbReference type="GO" id="GO:0032259">
    <property type="term" value="P:methylation"/>
    <property type="evidence" value="ECO:0007669"/>
    <property type="project" value="UniProtKB-KW"/>
</dbReference>
<dbReference type="AlphaFoldDB" id="A0A849HZJ8"/>
<feature type="domain" description="Methyltransferase type 11" evidence="1">
    <location>
        <begin position="43"/>
        <end position="138"/>
    </location>
</feature>
<dbReference type="CDD" id="cd02440">
    <property type="entry name" value="AdoMet_MTases"/>
    <property type="match status" value="1"/>
</dbReference>
<proteinExistence type="predicted"/>
<evidence type="ECO:0000313" key="3">
    <source>
        <dbReference type="Proteomes" id="UP000564885"/>
    </source>
</evidence>
<dbReference type="Pfam" id="PF08241">
    <property type="entry name" value="Methyltransf_11"/>
    <property type="match status" value="1"/>
</dbReference>
<evidence type="ECO:0000313" key="2">
    <source>
        <dbReference type="EMBL" id="NNM72956.1"/>
    </source>
</evidence>
<keyword evidence="2" id="KW-0489">Methyltransferase</keyword>
<dbReference type="EMBL" id="JABEPP010000003">
    <property type="protein sequence ID" value="NNM72956.1"/>
    <property type="molecule type" value="Genomic_DNA"/>
</dbReference>
<dbReference type="SUPFAM" id="SSF53335">
    <property type="entry name" value="S-adenosyl-L-methionine-dependent methyltransferases"/>
    <property type="match status" value="1"/>
</dbReference>
<gene>
    <name evidence="2" type="ORF">HJG44_11260</name>
</gene>
<organism evidence="2 3">
    <name type="scientific">Enterovirga aerilata</name>
    <dbReference type="NCBI Taxonomy" id="2730920"/>
    <lineage>
        <taxon>Bacteria</taxon>
        <taxon>Pseudomonadati</taxon>
        <taxon>Pseudomonadota</taxon>
        <taxon>Alphaproteobacteria</taxon>
        <taxon>Hyphomicrobiales</taxon>
        <taxon>Methylobacteriaceae</taxon>
        <taxon>Enterovirga</taxon>
    </lineage>
</organism>
<dbReference type="RefSeq" id="WP_171218464.1">
    <property type="nucleotide sequence ID" value="NZ_JABEPP010000003.1"/>
</dbReference>
<comment type="caution">
    <text evidence="2">The sequence shown here is derived from an EMBL/GenBank/DDBJ whole genome shotgun (WGS) entry which is preliminary data.</text>
</comment>
<dbReference type="InterPro" id="IPR013216">
    <property type="entry name" value="Methyltransf_11"/>
</dbReference>
<dbReference type="InterPro" id="IPR029063">
    <property type="entry name" value="SAM-dependent_MTases_sf"/>
</dbReference>